<evidence type="ECO:0000313" key="3">
    <source>
        <dbReference type="Proteomes" id="UP000265341"/>
    </source>
</evidence>
<organism evidence="2 3">
    <name type="scientific">Calidithermus roseus</name>
    <dbReference type="NCBI Taxonomy" id="1644118"/>
    <lineage>
        <taxon>Bacteria</taxon>
        <taxon>Thermotogati</taxon>
        <taxon>Deinococcota</taxon>
        <taxon>Deinococci</taxon>
        <taxon>Thermales</taxon>
        <taxon>Thermaceae</taxon>
        <taxon>Calidithermus</taxon>
    </lineage>
</organism>
<name>A0A399ERU1_9DEIN</name>
<dbReference type="AlphaFoldDB" id="A0A399ERU1"/>
<dbReference type="RefSeq" id="WP_119277314.1">
    <property type="nucleotide sequence ID" value="NZ_QWLA01000027.1"/>
</dbReference>
<evidence type="ECO:0000313" key="2">
    <source>
        <dbReference type="EMBL" id="RIH86678.1"/>
    </source>
</evidence>
<protein>
    <submittedName>
        <fullName evidence="2">Uncharacterized protein</fullName>
    </submittedName>
</protein>
<proteinExistence type="predicted"/>
<feature type="chain" id="PRO_5017482009" evidence="1">
    <location>
        <begin position="22"/>
        <end position="155"/>
    </location>
</feature>
<sequence>MKRSGLSLLLLVLLPACTIIIDTGPVDITQAAVTQSDSPLFSSDPTRVLCVDRDTWITIDFRHTGQVSRWSFRWTYANDGTLRDYQEFTASSREVQPSATSQVITRYKVPAAPPAVAARPNIVVEAPVVLQVVAYSPDGSSDTFTKTGYKETTCN</sequence>
<feature type="signal peptide" evidence="1">
    <location>
        <begin position="1"/>
        <end position="21"/>
    </location>
</feature>
<comment type="caution">
    <text evidence="2">The sequence shown here is derived from an EMBL/GenBank/DDBJ whole genome shotgun (WGS) entry which is preliminary data.</text>
</comment>
<dbReference type="EMBL" id="QWLA01000027">
    <property type="protein sequence ID" value="RIH86678.1"/>
    <property type="molecule type" value="Genomic_DNA"/>
</dbReference>
<keyword evidence="1" id="KW-0732">Signal</keyword>
<evidence type="ECO:0000256" key="1">
    <source>
        <dbReference type="SAM" id="SignalP"/>
    </source>
</evidence>
<keyword evidence="3" id="KW-1185">Reference proteome</keyword>
<dbReference type="Proteomes" id="UP000265341">
    <property type="component" value="Unassembled WGS sequence"/>
</dbReference>
<reference evidence="2 3" key="1">
    <citation type="submission" date="2018-08" db="EMBL/GenBank/DDBJ databases">
        <title>Meiothermus roseus NBRC 110900 genome sequencing project.</title>
        <authorList>
            <person name="Da Costa M.S."/>
            <person name="Albuquerque L."/>
            <person name="Raposo P."/>
            <person name="Froufe H.J.C."/>
            <person name="Barroso C.S."/>
            <person name="Egas C."/>
        </authorList>
    </citation>
    <scope>NUCLEOTIDE SEQUENCE [LARGE SCALE GENOMIC DNA]</scope>
    <source>
        <strain evidence="2 3">NBRC 110900</strain>
    </source>
</reference>
<accession>A0A399ERU1</accession>
<gene>
    <name evidence="2" type="ORF">Mrose_01669</name>
</gene>